<keyword evidence="1" id="KW-0812">Transmembrane</keyword>
<accession>U6RI97</accession>
<organism evidence="2 3">
    <name type="scientific">Phocaeicola massiliensis B84634 = Timone 84634 = DSM 17679 = JCM 13223</name>
    <dbReference type="NCBI Taxonomy" id="1121098"/>
    <lineage>
        <taxon>Bacteria</taxon>
        <taxon>Pseudomonadati</taxon>
        <taxon>Bacteroidota</taxon>
        <taxon>Bacteroidia</taxon>
        <taxon>Bacteroidales</taxon>
        <taxon>Bacteroidaceae</taxon>
        <taxon>Phocaeicola</taxon>
    </lineage>
</organism>
<keyword evidence="1" id="KW-1133">Transmembrane helix</keyword>
<proteinExistence type="predicted"/>
<sequence>MTKKYELGIIWLIYAIITFLAGHFTYTITPNYFIYNPGLGKTRKFPLANITEIERKMSKNEEIRSIIVRYSEDKIYHNFFEIKGHNVNVKAILDAIQDYYPTVLIR</sequence>
<name>U6RI97_9BACT</name>
<evidence type="ECO:0000313" key="3">
    <source>
        <dbReference type="Proteomes" id="UP000017831"/>
    </source>
</evidence>
<comment type="caution">
    <text evidence="2">The sequence shown here is derived from an EMBL/GenBank/DDBJ whole genome shotgun (WGS) entry which is preliminary data.</text>
</comment>
<dbReference type="PATRIC" id="fig|1121098.3.peg.1289"/>
<keyword evidence="3" id="KW-1185">Reference proteome</keyword>
<dbReference type="EMBL" id="AQHY01000013">
    <property type="protein sequence ID" value="EOA56349.1"/>
    <property type="molecule type" value="Genomic_DNA"/>
</dbReference>
<dbReference type="HOGENOM" id="CLU_153679_0_0_10"/>
<feature type="transmembrane region" description="Helical" evidence="1">
    <location>
        <begin position="7"/>
        <end position="26"/>
    </location>
</feature>
<evidence type="ECO:0000313" key="2">
    <source>
        <dbReference type="EMBL" id="EOA56349.1"/>
    </source>
</evidence>
<evidence type="ECO:0000256" key="1">
    <source>
        <dbReference type="SAM" id="Phobius"/>
    </source>
</evidence>
<dbReference type="Proteomes" id="UP000017831">
    <property type="component" value="Unassembled WGS sequence"/>
</dbReference>
<reference evidence="2 3" key="1">
    <citation type="submission" date="2013-04" db="EMBL/GenBank/DDBJ databases">
        <title>The Genome Sequence of Bacteroides massiliensis DSM 17679.</title>
        <authorList>
            <consortium name="The Broad Institute Genomics Platform"/>
            <person name="Earl A."/>
            <person name="Ward D."/>
            <person name="Feldgarden M."/>
            <person name="Gevers D."/>
            <person name="Martens E."/>
            <person name="Fenner L."/>
            <person name="Roux V."/>
            <person name="Mallet M.N."/>
            <person name="Raoult D."/>
            <person name="Walker B."/>
            <person name="Young S."/>
            <person name="Zeng Q."/>
            <person name="Gargeya S."/>
            <person name="Fitzgerald M."/>
            <person name="Haas B."/>
            <person name="Abouelleil A."/>
            <person name="Allen A.W."/>
            <person name="Alvarado L."/>
            <person name="Arachchi H.M."/>
            <person name="Berlin A.M."/>
            <person name="Chapman S.B."/>
            <person name="Gainer-Dewar J."/>
            <person name="Goldberg J."/>
            <person name="Griggs A."/>
            <person name="Gujja S."/>
            <person name="Hansen M."/>
            <person name="Howarth C."/>
            <person name="Imamovic A."/>
            <person name="Ireland A."/>
            <person name="Larimer J."/>
            <person name="McCowan C."/>
            <person name="Murphy C."/>
            <person name="Pearson M."/>
            <person name="Poon T.W."/>
            <person name="Priest M."/>
            <person name="Roberts A."/>
            <person name="Saif S."/>
            <person name="Shea T."/>
            <person name="Sisk P."/>
            <person name="Sykes S."/>
            <person name="Wortman J."/>
            <person name="Nusbaum C."/>
            <person name="Birren B."/>
        </authorList>
    </citation>
    <scope>NUCLEOTIDE SEQUENCE [LARGE SCALE GENOMIC DNA]</scope>
    <source>
        <strain evidence="3">B84634 / Timone 84634 / DSM 17679 / JCM 13223</strain>
    </source>
</reference>
<gene>
    <name evidence="2" type="ORF">HMPREF1534_01267</name>
</gene>
<keyword evidence="1" id="KW-0472">Membrane</keyword>
<dbReference type="AlphaFoldDB" id="U6RI97"/>
<protein>
    <submittedName>
        <fullName evidence="2">Uncharacterized protein</fullName>
    </submittedName>
</protein>